<dbReference type="PROSITE" id="PS50026">
    <property type="entry name" value="EGF_3"/>
    <property type="match status" value="1"/>
</dbReference>
<dbReference type="Pfam" id="PF25024">
    <property type="entry name" value="EGF_TEN"/>
    <property type="match status" value="1"/>
</dbReference>
<evidence type="ECO:0000256" key="2">
    <source>
        <dbReference type="ARBA" id="ARBA00009385"/>
    </source>
</evidence>
<dbReference type="FunFam" id="2.10.25.10:FF:000535">
    <property type="entry name" value="Si:dkey-237h12.3"/>
    <property type="match status" value="1"/>
</dbReference>
<dbReference type="InterPro" id="IPR000742">
    <property type="entry name" value="EGF"/>
</dbReference>
<dbReference type="Pfam" id="PF23093">
    <property type="entry name" value="GBD_Tenm3"/>
    <property type="match status" value="2"/>
</dbReference>
<gene>
    <name evidence="14" type="ORF">NHX12_029880</name>
</gene>
<feature type="disulfide bond" evidence="11">
    <location>
        <begin position="380"/>
        <end position="389"/>
    </location>
</feature>
<evidence type="ECO:0000313" key="14">
    <source>
        <dbReference type="EMBL" id="KAJ3602121.1"/>
    </source>
</evidence>
<keyword evidence="5" id="KW-0812">Transmembrane</keyword>
<dbReference type="FunFam" id="2.10.25.10:FF:000013">
    <property type="entry name" value="Teneurin transmembrane protein 4"/>
    <property type="match status" value="1"/>
</dbReference>
<evidence type="ECO:0000256" key="9">
    <source>
        <dbReference type="ARBA" id="ARBA00023157"/>
    </source>
</evidence>
<keyword evidence="4 11" id="KW-0245">EGF-like domain</keyword>
<keyword evidence="6" id="KW-0677">Repeat</keyword>
<keyword evidence="3" id="KW-1003">Cell membrane</keyword>
<dbReference type="PROSITE" id="PS00022">
    <property type="entry name" value="EGF_1"/>
    <property type="match status" value="2"/>
</dbReference>
<name>A0A9Q0E8G2_9TELE</name>
<dbReference type="GO" id="GO:0005886">
    <property type="term" value="C:plasma membrane"/>
    <property type="evidence" value="ECO:0007669"/>
    <property type="project" value="UniProtKB-SubCell"/>
</dbReference>
<keyword evidence="8" id="KW-0472">Membrane</keyword>
<dbReference type="PANTHER" id="PTHR11219:SF65">
    <property type="entry name" value="TENEURIN-3"/>
    <property type="match status" value="1"/>
</dbReference>
<dbReference type="PANTHER" id="PTHR11219">
    <property type="entry name" value="TENEURIN AND N-ACETYLGLUCOSAMINE-1-PHOSPHODIESTER ALPHA-N-ACETYLGLUCOSAMINIDASE"/>
    <property type="match status" value="1"/>
</dbReference>
<dbReference type="Proteomes" id="UP001148018">
    <property type="component" value="Unassembled WGS sequence"/>
</dbReference>
<keyword evidence="10" id="KW-0325">Glycoprotein</keyword>
<dbReference type="FunFam" id="2.10.25.10:FF:000016">
    <property type="entry name" value="Teneurin transmembrane protein 2"/>
    <property type="match status" value="1"/>
</dbReference>
<comment type="similarity">
    <text evidence="2">Belongs to the tenascin family. Teneurin subfamily.</text>
</comment>
<evidence type="ECO:0000256" key="5">
    <source>
        <dbReference type="ARBA" id="ARBA00022692"/>
    </source>
</evidence>
<evidence type="ECO:0000256" key="4">
    <source>
        <dbReference type="ARBA" id="ARBA00022536"/>
    </source>
</evidence>
<dbReference type="SUPFAM" id="SSF57196">
    <property type="entry name" value="EGF/Laminin"/>
    <property type="match status" value="1"/>
</dbReference>
<organism evidence="14 15">
    <name type="scientific">Muraenolepis orangiensis</name>
    <name type="common">Patagonian moray cod</name>
    <dbReference type="NCBI Taxonomy" id="630683"/>
    <lineage>
        <taxon>Eukaryota</taxon>
        <taxon>Metazoa</taxon>
        <taxon>Chordata</taxon>
        <taxon>Craniata</taxon>
        <taxon>Vertebrata</taxon>
        <taxon>Euteleostomi</taxon>
        <taxon>Actinopterygii</taxon>
        <taxon>Neopterygii</taxon>
        <taxon>Teleostei</taxon>
        <taxon>Neoteleostei</taxon>
        <taxon>Acanthomorphata</taxon>
        <taxon>Zeiogadaria</taxon>
        <taxon>Gadariae</taxon>
        <taxon>Gadiformes</taxon>
        <taxon>Muraenolepidoidei</taxon>
        <taxon>Muraenolepididae</taxon>
        <taxon>Muraenolepis</taxon>
    </lineage>
</organism>
<feature type="region of interest" description="Disordered" evidence="12">
    <location>
        <begin position="160"/>
        <end position="179"/>
    </location>
</feature>
<comment type="subcellular location">
    <subcellularLocation>
        <location evidence="1">Cell membrane</location>
        <topology evidence="1">Single-pass membrane protein</topology>
    </subcellularLocation>
</comment>
<dbReference type="GO" id="GO:0048666">
    <property type="term" value="P:neuron development"/>
    <property type="evidence" value="ECO:0007669"/>
    <property type="project" value="TreeGrafter"/>
</dbReference>
<evidence type="ECO:0000256" key="8">
    <source>
        <dbReference type="ARBA" id="ARBA00023136"/>
    </source>
</evidence>
<dbReference type="GO" id="GO:0043005">
    <property type="term" value="C:neuron projection"/>
    <property type="evidence" value="ECO:0007669"/>
    <property type="project" value="TreeGrafter"/>
</dbReference>
<sequence length="422" mass="44544">MFLVENNTIDSGEVDVGRRAIQDVPPGIFWRSQIYIDQPQFLKFNISVQREALVGVYGRKGLPPSHTQYDFVELLDGSRLLSKEKRSLSDADDGVVVAISARRGEDDGVGVAISARRGEDDGVAISARRGEDDGVGVAISARRGEDDGVGVAISTRRGEDDGVGVARRSSRSDEGGGVSVGVARRSTRSVSVHEAGFIQFMDTGVWHLAFYNDGRNHEQVSYSTVVIASCPLLCSGNGQYSRGRCQCHSGWKGPECAVPSSRCVDAHCGGHGVCIVGACICNTGHKGANCEEVDCMDPSCSAHGVCVHGECRCQPGRGGASCELPKAMCPDQCSGHGTHDAETGSCACDPSWTGSDCSQEVCTVNCGSRGVCYGGTACRCEDGWTGAVCELKACHPTCAKNGVCKDGKCECDQGWTGEHCNI</sequence>
<dbReference type="EMBL" id="JANIIK010000046">
    <property type="protein sequence ID" value="KAJ3602121.1"/>
    <property type="molecule type" value="Genomic_DNA"/>
</dbReference>
<evidence type="ECO:0000256" key="11">
    <source>
        <dbReference type="PROSITE-ProRule" id="PRU00076"/>
    </source>
</evidence>
<accession>A0A9Q0E8G2</accession>
<dbReference type="OrthoDB" id="442731at2759"/>
<proteinExistence type="inferred from homology"/>
<reference evidence="14" key="1">
    <citation type="submission" date="2022-07" db="EMBL/GenBank/DDBJ databases">
        <title>Chromosome-level genome of Muraenolepis orangiensis.</title>
        <authorList>
            <person name="Kim J."/>
        </authorList>
    </citation>
    <scope>NUCLEOTIDE SEQUENCE</scope>
    <source>
        <strain evidence="14">KU_S4_2022</strain>
        <tissue evidence="14">Muscle</tissue>
    </source>
</reference>
<feature type="domain" description="EGF-like" evidence="13">
    <location>
        <begin position="358"/>
        <end position="390"/>
    </location>
</feature>
<comment type="caution">
    <text evidence="11">Lacks conserved residue(s) required for the propagation of feature annotation.</text>
</comment>
<dbReference type="AlphaFoldDB" id="A0A9Q0E8G2"/>
<evidence type="ECO:0000256" key="6">
    <source>
        <dbReference type="ARBA" id="ARBA00022737"/>
    </source>
</evidence>
<feature type="disulfide bond" evidence="11">
    <location>
        <begin position="362"/>
        <end position="372"/>
    </location>
</feature>
<keyword evidence="9 11" id="KW-1015">Disulfide bond</keyword>
<evidence type="ECO:0000256" key="1">
    <source>
        <dbReference type="ARBA" id="ARBA00004162"/>
    </source>
</evidence>
<evidence type="ECO:0000256" key="3">
    <source>
        <dbReference type="ARBA" id="ARBA00022475"/>
    </source>
</evidence>
<dbReference type="GO" id="GO:0046982">
    <property type="term" value="F:protein heterodimerization activity"/>
    <property type="evidence" value="ECO:0007669"/>
    <property type="project" value="TreeGrafter"/>
</dbReference>
<dbReference type="Gene3D" id="2.10.25.10">
    <property type="entry name" value="Laminin"/>
    <property type="match status" value="4"/>
</dbReference>
<dbReference type="InterPro" id="IPR051216">
    <property type="entry name" value="Teneurin"/>
</dbReference>
<dbReference type="GO" id="GO:0042803">
    <property type="term" value="F:protein homodimerization activity"/>
    <property type="evidence" value="ECO:0007669"/>
    <property type="project" value="TreeGrafter"/>
</dbReference>
<comment type="caution">
    <text evidence="14">The sequence shown here is derived from an EMBL/GenBank/DDBJ whole genome shotgun (WGS) entry which is preliminary data.</text>
</comment>
<keyword evidence="7" id="KW-1133">Transmembrane helix</keyword>
<dbReference type="InterPro" id="IPR057629">
    <property type="entry name" value="Teneurin1-4_GBD"/>
</dbReference>
<dbReference type="FunFam" id="2.10.25.10:FF:000021">
    <property type="entry name" value="Teneurin transmembrane protein 2"/>
    <property type="match status" value="1"/>
</dbReference>
<evidence type="ECO:0000256" key="7">
    <source>
        <dbReference type="ARBA" id="ARBA00022989"/>
    </source>
</evidence>
<dbReference type="SMART" id="SM00181">
    <property type="entry name" value="EGF"/>
    <property type="match status" value="6"/>
</dbReference>
<dbReference type="PROSITE" id="PS01186">
    <property type="entry name" value="EGF_2"/>
    <property type="match status" value="1"/>
</dbReference>
<feature type="non-terminal residue" evidence="14">
    <location>
        <position position="1"/>
    </location>
</feature>
<evidence type="ECO:0000259" key="13">
    <source>
        <dbReference type="PROSITE" id="PS50026"/>
    </source>
</evidence>
<evidence type="ECO:0000313" key="15">
    <source>
        <dbReference type="Proteomes" id="UP001148018"/>
    </source>
</evidence>
<evidence type="ECO:0000256" key="12">
    <source>
        <dbReference type="SAM" id="MobiDB-lite"/>
    </source>
</evidence>
<keyword evidence="15" id="KW-1185">Reference proteome</keyword>
<dbReference type="GO" id="GO:0007157">
    <property type="term" value="P:heterophilic cell-cell adhesion via plasma membrane cell adhesion molecules"/>
    <property type="evidence" value="ECO:0007669"/>
    <property type="project" value="TreeGrafter"/>
</dbReference>
<evidence type="ECO:0000256" key="10">
    <source>
        <dbReference type="ARBA" id="ARBA00023180"/>
    </source>
</evidence>
<protein>
    <recommendedName>
        <fullName evidence="13">EGF-like domain-containing protein</fullName>
    </recommendedName>
</protein>
<dbReference type="GO" id="GO:0050839">
    <property type="term" value="F:cell adhesion molecule binding"/>
    <property type="evidence" value="ECO:0007669"/>
    <property type="project" value="TreeGrafter"/>
</dbReference>